<keyword evidence="1" id="KW-1133">Transmembrane helix</keyword>
<proteinExistence type="predicted"/>
<evidence type="ECO:0000313" key="2">
    <source>
        <dbReference type="EMBL" id="MFC0395138.1"/>
    </source>
</evidence>
<dbReference type="Proteomes" id="UP001589818">
    <property type="component" value="Unassembled WGS sequence"/>
</dbReference>
<comment type="caution">
    <text evidence="2">The sequence shown here is derived from an EMBL/GenBank/DDBJ whole genome shotgun (WGS) entry which is preliminary data.</text>
</comment>
<dbReference type="RefSeq" id="WP_204816271.1">
    <property type="nucleotide sequence ID" value="NZ_JANHOF010000001.1"/>
</dbReference>
<keyword evidence="3" id="KW-1185">Reference proteome</keyword>
<gene>
    <name evidence="2" type="ORF">ACFFJ8_27700</name>
</gene>
<organism evidence="2 3">
    <name type="scientific">Paenibacillus mendelii</name>
    <dbReference type="NCBI Taxonomy" id="206163"/>
    <lineage>
        <taxon>Bacteria</taxon>
        <taxon>Bacillati</taxon>
        <taxon>Bacillota</taxon>
        <taxon>Bacilli</taxon>
        <taxon>Bacillales</taxon>
        <taxon>Paenibacillaceae</taxon>
        <taxon>Paenibacillus</taxon>
    </lineage>
</organism>
<dbReference type="EMBL" id="JBHLVF010000041">
    <property type="protein sequence ID" value="MFC0395138.1"/>
    <property type="molecule type" value="Genomic_DNA"/>
</dbReference>
<name>A0ABV6JGT4_9BACL</name>
<evidence type="ECO:0000313" key="3">
    <source>
        <dbReference type="Proteomes" id="UP001589818"/>
    </source>
</evidence>
<feature type="transmembrane region" description="Helical" evidence="1">
    <location>
        <begin position="263"/>
        <end position="281"/>
    </location>
</feature>
<protein>
    <submittedName>
        <fullName evidence="2">Sporulation protein YpjB</fullName>
    </submittedName>
</protein>
<accession>A0ABV6JGT4</accession>
<keyword evidence="1" id="KW-0472">Membrane</keyword>
<evidence type="ECO:0000256" key="1">
    <source>
        <dbReference type="SAM" id="Phobius"/>
    </source>
</evidence>
<keyword evidence="1" id="KW-0812">Transmembrane</keyword>
<sequence>MKRSIISLLFAALLSVAIGGYSWDKVSAAAEVPNSKSPDLTAARADALFVKLADQVYAAANAGNRQLAYSMVNRLEQAAAKPEIRNIGNLPGWEAFDRSLRDARQALSDDKGNAAYLQAARLKLAADALFRKAPLWLQYREVLKNDLVRMRQAWSAQGIDRPAAALANLNVLQLHSKRIEVAALMGRPQEQVRAFYDQIERTERILAFASSHKEHKRLVEGAFIALDQTVEALFVTNAAVAEAPLPAMLPQTIRDARRGKEQLATMYISAFVLGVLGYAGWRRYRFDQNHGAAYPPTGFSDEARRR</sequence>
<reference evidence="2 3" key="1">
    <citation type="submission" date="2024-09" db="EMBL/GenBank/DDBJ databases">
        <authorList>
            <person name="Sun Q."/>
            <person name="Mori K."/>
        </authorList>
    </citation>
    <scope>NUCLEOTIDE SEQUENCE [LARGE SCALE GENOMIC DNA]</scope>
    <source>
        <strain evidence="2 3">CCM 4839</strain>
    </source>
</reference>